<name>Q0W6Z8_METAR</name>
<evidence type="ECO:0000256" key="1">
    <source>
        <dbReference type="SAM" id="MobiDB-lite"/>
    </source>
</evidence>
<organism evidence="2 3">
    <name type="scientific">Methanocella arvoryzae (strain DSM 22066 / NBRC 105507 / MRE50)</name>
    <dbReference type="NCBI Taxonomy" id="351160"/>
    <lineage>
        <taxon>Archaea</taxon>
        <taxon>Methanobacteriati</taxon>
        <taxon>Methanobacteriota</taxon>
        <taxon>Stenosarchaea group</taxon>
        <taxon>Methanomicrobia</taxon>
        <taxon>Methanocellales</taxon>
        <taxon>Methanocellaceae</taxon>
        <taxon>Methanocella</taxon>
    </lineage>
</organism>
<keyword evidence="3" id="KW-1185">Reference proteome</keyword>
<dbReference type="KEGG" id="rci:RCIX406"/>
<reference evidence="2 3" key="1">
    <citation type="journal article" date="2006" name="Science">
        <title>Genome of rice cluster I archaea -- the key methane producers in the rice rhizosphere.</title>
        <authorList>
            <person name="Erkel C."/>
            <person name="Kube M."/>
            <person name="Reinhardt R."/>
            <person name="Liesack W."/>
        </authorList>
    </citation>
    <scope>NUCLEOTIDE SEQUENCE [LARGE SCALE GENOMIC DNA]</scope>
    <source>
        <strain evidence="3">DSM 22066 / NBRC 105507 / MRE50</strain>
    </source>
</reference>
<proteinExistence type="predicted"/>
<evidence type="ECO:0000313" key="3">
    <source>
        <dbReference type="Proteomes" id="UP000000663"/>
    </source>
</evidence>
<dbReference type="Proteomes" id="UP000000663">
    <property type="component" value="Chromosome"/>
</dbReference>
<accession>Q0W6Z8</accession>
<dbReference type="EMBL" id="AM114193">
    <property type="protein sequence ID" value="CAJ35845.1"/>
    <property type="molecule type" value="Genomic_DNA"/>
</dbReference>
<gene>
    <name evidence="2" type="ORF">RCIX406</name>
</gene>
<dbReference type="AlphaFoldDB" id="Q0W6Z8"/>
<evidence type="ECO:0000313" key="2">
    <source>
        <dbReference type="EMBL" id="CAJ35845.1"/>
    </source>
</evidence>
<feature type="region of interest" description="Disordered" evidence="1">
    <location>
        <begin position="37"/>
        <end position="56"/>
    </location>
</feature>
<protein>
    <submittedName>
        <fullName evidence="2">Uncharacterized protein</fullName>
    </submittedName>
</protein>
<sequence>MRLNILKILCIVLLVLPMIAAQAGAIYLEGQAPPDDTSPHILAASSGPAESNGPATAIPEELSQGDAVVLFHARFPYLDVRAMDLPKVPTQTMDMGSLSGLATVGRPSIGPAGYGEGLSSLKFPAWGTESPFRWALL</sequence>